<dbReference type="SUPFAM" id="SSF82171">
    <property type="entry name" value="DPP6 N-terminal domain-like"/>
    <property type="match status" value="1"/>
</dbReference>
<evidence type="ECO:0000256" key="2">
    <source>
        <dbReference type="SAM" id="Phobius"/>
    </source>
</evidence>
<keyword evidence="2" id="KW-1133">Transmembrane helix</keyword>
<protein>
    <recommendedName>
        <fullName evidence="5">WD40 repeat protein</fullName>
    </recommendedName>
</protein>
<evidence type="ECO:0000313" key="4">
    <source>
        <dbReference type="Proteomes" id="UP000295388"/>
    </source>
</evidence>
<keyword evidence="2" id="KW-0472">Membrane</keyword>
<gene>
    <name evidence="3" type="ORF">EV643_115239</name>
</gene>
<evidence type="ECO:0000256" key="1">
    <source>
        <dbReference type="SAM" id="MobiDB-lite"/>
    </source>
</evidence>
<name>A0A4R6K5Y1_9ACTN</name>
<feature type="region of interest" description="Disordered" evidence="1">
    <location>
        <begin position="1"/>
        <end position="32"/>
    </location>
</feature>
<reference evidence="3 4" key="1">
    <citation type="submission" date="2019-03" db="EMBL/GenBank/DDBJ databases">
        <title>Genomic Encyclopedia of Type Strains, Phase III (KMG-III): the genomes of soil and plant-associated and newly described type strains.</title>
        <authorList>
            <person name="Whitman W."/>
        </authorList>
    </citation>
    <scope>NUCLEOTIDE SEQUENCE [LARGE SCALE GENOMIC DNA]</scope>
    <source>
        <strain evidence="3 4">VKM Ac-2527</strain>
    </source>
</reference>
<feature type="compositionally biased region" description="Basic and acidic residues" evidence="1">
    <location>
        <begin position="1"/>
        <end position="10"/>
    </location>
</feature>
<comment type="caution">
    <text evidence="3">The sequence shown here is derived from an EMBL/GenBank/DDBJ whole genome shotgun (WGS) entry which is preliminary data.</text>
</comment>
<accession>A0A4R6K5Y1</accession>
<keyword evidence="2" id="KW-0812">Transmembrane</keyword>
<dbReference type="EMBL" id="SNWQ01000015">
    <property type="protein sequence ID" value="TDO44737.1"/>
    <property type="molecule type" value="Genomic_DNA"/>
</dbReference>
<feature type="compositionally biased region" description="Polar residues" evidence="1">
    <location>
        <begin position="12"/>
        <end position="25"/>
    </location>
</feature>
<keyword evidence="4" id="KW-1185">Reference proteome</keyword>
<proteinExistence type="predicted"/>
<feature type="transmembrane region" description="Helical" evidence="2">
    <location>
        <begin position="38"/>
        <end position="59"/>
    </location>
</feature>
<dbReference type="RefSeq" id="WP_133803276.1">
    <property type="nucleotide sequence ID" value="NZ_SNWQ01000015.1"/>
</dbReference>
<dbReference type="InterPro" id="IPR011042">
    <property type="entry name" value="6-blade_b-propeller_TolB-like"/>
</dbReference>
<dbReference type="AlphaFoldDB" id="A0A4R6K5Y1"/>
<organism evidence="3 4">
    <name type="scientific">Kribbella caucasensis</name>
    <dbReference type="NCBI Taxonomy" id="2512215"/>
    <lineage>
        <taxon>Bacteria</taxon>
        <taxon>Bacillati</taxon>
        <taxon>Actinomycetota</taxon>
        <taxon>Actinomycetes</taxon>
        <taxon>Propionibacteriales</taxon>
        <taxon>Kribbellaceae</taxon>
        <taxon>Kribbella</taxon>
    </lineage>
</organism>
<sequence length="389" mass="41466">MTDTETRLRDYLQSQADTIPDTSQPPDLDLGRQSPRRLWPILAAAAAIGAVLILTVPLLTGLTRQDQKPADKPAALGVPYVLIDKEQVLHDREQTVPIPSDHGSLNVSEQVSGGWATTWMDRPGGTSFVGILRPDGKITSIGPANALGVQASPDGSQVVTSVPNGKGGSRLVVLDVATGRELASQTVPYAMVGLLGWNKNGIWLHEDYAPTTTPVLWDPTTGTVTEVKMPGYAHGLSAPAASDRILVTTRTGEAWCLKTGRLTDGKLAVDREYCGTGGPHNYPALSPDGQTIVDSARKKVIDVETGKVTNLRVDGEMPGWPQPVFEDDTHLLVLTRGSGDVVETSVTPGVGRLEPASVRHTVYRCDVTTGSCDAAYTSPPVYNLQLLEP</sequence>
<evidence type="ECO:0008006" key="5">
    <source>
        <dbReference type="Google" id="ProtNLM"/>
    </source>
</evidence>
<dbReference type="Proteomes" id="UP000295388">
    <property type="component" value="Unassembled WGS sequence"/>
</dbReference>
<dbReference type="Gene3D" id="2.120.10.30">
    <property type="entry name" value="TolB, C-terminal domain"/>
    <property type="match status" value="1"/>
</dbReference>
<evidence type="ECO:0000313" key="3">
    <source>
        <dbReference type="EMBL" id="TDO44737.1"/>
    </source>
</evidence>
<dbReference type="OrthoDB" id="3825276at2"/>